<evidence type="ECO:0000313" key="2">
    <source>
        <dbReference type="EMBL" id="GAA3653233.1"/>
    </source>
</evidence>
<keyword evidence="1" id="KW-0812">Transmembrane</keyword>
<dbReference type="EMBL" id="BAAAYV010000005">
    <property type="protein sequence ID" value="GAA3653233.1"/>
    <property type="molecule type" value="Genomic_DNA"/>
</dbReference>
<dbReference type="Proteomes" id="UP001410795">
    <property type="component" value="Unassembled WGS sequence"/>
</dbReference>
<sequence length="730" mass="78746">MFVKQRLSRLSWPLLALVVTVALALARTVRTPRFYFTDDTERGSFGQWWQLGEHLLQGRIPLLDPSAWQAGNYLAEGQWGLLNPVVWVIALATRGSEDPVLLVTVVKVVFLGVMAVGAYLLARSFGAHRPWAALAGVLLPQVGFTVYMDAASWSNGLFNTALLPWVWWGLRRAVEGRRSPVPYLIASYVLITFGYVFGVMVLVVILVESLVRHAVRRDGRRVVRTLLASVWGGALTILVYLPGILTAGVSERGAAPFDNYRFLNADLTDLAAAASPTVTATIRAWDGDVTLAPLVYIAWALPLLPLFLPLRRSTVRRVLPLLVVGGIALFAVLAPSHMGAIRWPLRFIPDLSLALIVLFAVAASQAYPRRITPRGAWWSAGAITLAAAVSWTDAPTAWQSIGAAAALQLVALVALLWIARRPWATARVGRAPWSTTRATALAVAGAVLVTTVATAAQVLTLPRSPLPDGDAPDVATMRSVLPEAEAGGDAVAVGNTGAYDDEPASWHERLRENLWYLSDTNVINLYTVLPYTAFIDDLCADESEHLRTCVDEAGLGALWSVDPDTGMRVSDLMSVSTVVAMKRTFPEAPDVPEGWTLAAEGDYTWVVRRDEPLPEAGGVVWEGDGTQVSEVTRDGASATFTVDAVGDDARVALSRLDYPGYSVDGGAQLADPIRGWLLTVDVSDVAPGETVTVRFAPPATPLLVASAALAALAGAAWLVVWGRQRRRVRR</sequence>
<evidence type="ECO:0008006" key="4">
    <source>
        <dbReference type="Google" id="ProtNLM"/>
    </source>
</evidence>
<reference evidence="3" key="1">
    <citation type="journal article" date="2019" name="Int. J. Syst. Evol. Microbiol.">
        <title>The Global Catalogue of Microorganisms (GCM) 10K type strain sequencing project: providing services to taxonomists for standard genome sequencing and annotation.</title>
        <authorList>
            <consortium name="The Broad Institute Genomics Platform"/>
            <consortium name="The Broad Institute Genome Sequencing Center for Infectious Disease"/>
            <person name="Wu L."/>
            <person name="Ma J."/>
        </authorList>
    </citation>
    <scope>NUCLEOTIDE SEQUENCE [LARGE SCALE GENOMIC DNA]</scope>
    <source>
        <strain evidence="3">JCM 16546</strain>
    </source>
</reference>
<feature type="transmembrane region" description="Helical" evidence="1">
    <location>
        <begin position="702"/>
        <end position="721"/>
    </location>
</feature>
<feature type="transmembrane region" description="Helical" evidence="1">
    <location>
        <begin position="343"/>
        <end position="363"/>
    </location>
</feature>
<accession>A0ABP7B8X6</accession>
<gene>
    <name evidence="2" type="ORF">GCM10022202_11390</name>
</gene>
<feature type="transmembrane region" description="Helical" evidence="1">
    <location>
        <begin position="397"/>
        <end position="419"/>
    </location>
</feature>
<keyword evidence="3" id="KW-1185">Reference proteome</keyword>
<keyword evidence="1" id="KW-1133">Transmembrane helix</keyword>
<comment type="caution">
    <text evidence="2">The sequence shown here is derived from an EMBL/GenBank/DDBJ whole genome shotgun (WGS) entry which is preliminary data.</text>
</comment>
<feature type="transmembrane region" description="Helical" evidence="1">
    <location>
        <begin position="440"/>
        <end position="459"/>
    </location>
</feature>
<feature type="transmembrane region" description="Helical" evidence="1">
    <location>
        <begin position="222"/>
        <end position="241"/>
    </location>
</feature>
<feature type="transmembrane region" description="Helical" evidence="1">
    <location>
        <begin position="100"/>
        <end position="122"/>
    </location>
</feature>
<evidence type="ECO:0000313" key="3">
    <source>
        <dbReference type="Proteomes" id="UP001410795"/>
    </source>
</evidence>
<feature type="transmembrane region" description="Helical" evidence="1">
    <location>
        <begin position="375"/>
        <end position="391"/>
    </location>
</feature>
<feature type="transmembrane region" description="Helical" evidence="1">
    <location>
        <begin position="318"/>
        <end position="337"/>
    </location>
</feature>
<evidence type="ECO:0000256" key="1">
    <source>
        <dbReference type="SAM" id="Phobius"/>
    </source>
</evidence>
<protein>
    <recommendedName>
        <fullName evidence="4">YfhO family protein</fullName>
    </recommendedName>
</protein>
<feature type="transmembrane region" description="Helical" evidence="1">
    <location>
        <begin position="291"/>
        <end position="311"/>
    </location>
</feature>
<feature type="transmembrane region" description="Helical" evidence="1">
    <location>
        <begin position="185"/>
        <end position="210"/>
    </location>
</feature>
<name>A0ABP7B8X6_9MICO</name>
<organism evidence="2 3">
    <name type="scientific">Microbacterium marinilacus</name>
    <dbReference type="NCBI Taxonomy" id="415209"/>
    <lineage>
        <taxon>Bacteria</taxon>
        <taxon>Bacillati</taxon>
        <taxon>Actinomycetota</taxon>
        <taxon>Actinomycetes</taxon>
        <taxon>Micrococcales</taxon>
        <taxon>Microbacteriaceae</taxon>
        <taxon>Microbacterium</taxon>
    </lineage>
</organism>
<proteinExistence type="predicted"/>
<keyword evidence="1" id="KW-0472">Membrane</keyword>
<feature type="transmembrane region" description="Helical" evidence="1">
    <location>
        <begin position="131"/>
        <end position="148"/>
    </location>
</feature>